<protein>
    <submittedName>
        <fullName evidence="4">HTH OST-type domain-containing protein</fullName>
    </submittedName>
</protein>
<dbReference type="Proteomes" id="UP000050794">
    <property type="component" value="Unassembled WGS sequence"/>
</dbReference>
<dbReference type="Gene3D" id="3.30.420.610">
    <property type="entry name" value="LOTUS domain-like"/>
    <property type="match status" value="1"/>
</dbReference>
<dbReference type="EMBL" id="UYWY01022084">
    <property type="protein sequence ID" value="VDM45455.1"/>
    <property type="molecule type" value="Genomic_DNA"/>
</dbReference>
<keyword evidence="1" id="KW-0472">Membrane</keyword>
<dbReference type="AlphaFoldDB" id="A0A183V064"/>
<sequence>MDDFSSFSNFVGSLVGAVRGGCLTEDVARRYREMLGTDIKFVNMGYKTLEDLLKACEKEGKICRMSGRWFVKATKDNKHVVDLVNSTKPTVTKGKGKSTKYRGRLTYTTFSSKQVNLLGTKASTDCGNKKAGASSSNVYNATFAETSKIPSIAAPAAADKLRLIPPPPGFEDKVVEDGQAMCSSKPAVESKSYLARRDNGYTKHHKCLKAAVESCGGEASWDHLRVAFEKRSGKPLDENAFRQMFGVDLSDVKEIRRVLDGTLEVKVEDGQLIFSTPADDFADVSEEGLDYPVAVQSCFEPQREVPAVKDGFSTVVPAAAAPPHEPSRPWEMPYCRGPKNKARETNFLFFHFFIAYQLFWLALFLCLLASSRCDPCNMKMQYFCGLAVRSCFVLQSELDMRSVGESHPRNPEPAGEQFGVRRDVRCINQSQRSACSDAELSLLSLGRKILEEVSRNGPFEIERLGAFLQSEHGVLVYPADYGERNWDGVVERILSMERHPSFVVHKTKIGLREDFLAATESRSATFAAKEDEEFLAASLTYRILKSNDGRMEHRAVFDELLKWKITCDHILFCSLVVKYFDIFECEFTQNGHFLYLAEGAVAPSCSGAMPNSSLLAPIVTTDVLSNYNCESPPFEKVDLAELEVVPYRSGTFRFKVGFFPFGIAADDMKKFHAQLYLAVKQLTVGDHVVMYDLTGDYVRRASYMGMEKDGQLKVWLIDDLKYKLTSTQRIRKLTEHFALTPAFGVVAYTRPFRVLGRSTMEFSRAVNAVRRAFMQAADTGAQVDIRIYSNRAKRVRRVIQLRNESTTQLCLPDCLVDKNFIEFAEQQCNIPHAEQGEQDSDDAMWGSDSKFSVVVFK</sequence>
<evidence type="ECO:0000313" key="3">
    <source>
        <dbReference type="Proteomes" id="UP000050794"/>
    </source>
</evidence>
<dbReference type="InterPro" id="IPR041966">
    <property type="entry name" value="LOTUS-like"/>
</dbReference>
<name>A0A183V064_TOXCA</name>
<organism evidence="3 4">
    <name type="scientific">Toxocara canis</name>
    <name type="common">Canine roundworm</name>
    <dbReference type="NCBI Taxonomy" id="6265"/>
    <lineage>
        <taxon>Eukaryota</taxon>
        <taxon>Metazoa</taxon>
        <taxon>Ecdysozoa</taxon>
        <taxon>Nematoda</taxon>
        <taxon>Chromadorea</taxon>
        <taxon>Rhabditida</taxon>
        <taxon>Spirurina</taxon>
        <taxon>Ascaridomorpha</taxon>
        <taxon>Ascaridoidea</taxon>
        <taxon>Toxocaridae</taxon>
        <taxon>Toxocara</taxon>
    </lineage>
</organism>
<evidence type="ECO:0000313" key="4">
    <source>
        <dbReference type="WBParaSite" id="TCNE_0001413401-mRNA-1"/>
    </source>
</evidence>
<evidence type="ECO:0000313" key="2">
    <source>
        <dbReference type="EMBL" id="VDM45455.1"/>
    </source>
</evidence>
<accession>A0A183V064</accession>
<evidence type="ECO:0000256" key="1">
    <source>
        <dbReference type="SAM" id="Phobius"/>
    </source>
</evidence>
<keyword evidence="1" id="KW-0812">Transmembrane</keyword>
<keyword evidence="3" id="KW-1185">Reference proteome</keyword>
<proteinExistence type="predicted"/>
<reference evidence="2 3" key="2">
    <citation type="submission" date="2018-11" db="EMBL/GenBank/DDBJ databases">
        <authorList>
            <consortium name="Pathogen Informatics"/>
        </authorList>
    </citation>
    <scope>NUCLEOTIDE SEQUENCE [LARGE SCALE GENOMIC DNA]</scope>
</reference>
<feature type="transmembrane region" description="Helical" evidence="1">
    <location>
        <begin position="347"/>
        <end position="370"/>
    </location>
</feature>
<reference evidence="4" key="1">
    <citation type="submission" date="2016-06" db="UniProtKB">
        <authorList>
            <consortium name="WormBaseParasite"/>
        </authorList>
    </citation>
    <scope>IDENTIFICATION</scope>
</reference>
<keyword evidence="1" id="KW-1133">Transmembrane helix</keyword>
<gene>
    <name evidence="2" type="ORF">TCNE_LOCUS14134</name>
</gene>
<dbReference type="WBParaSite" id="TCNE_0001413401-mRNA-1">
    <property type="protein sequence ID" value="TCNE_0001413401-mRNA-1"/>
    <property type="gene ID" value="TCNE_0001413401"/>
</dbReference>